<dbReference type="EMBL" id="CP026652">
    <property type="protein sequence ID" value="AVH56900.1"/>
    <property type="molecule type" value="Genomic_DNA"/>
</dbReference>
<name>A0ABN5I278_9ACTN</name>
<protein>
    <recommendedName>
        <fullName evidence="4">DUF3298 domain-containing protein</fullName>
    </recommendedName>
</protein>
<feature type="region of interest" description="Disordered" evidence="1">
    <location>
        <begin position="25"/>
        <end position="58"/>
    </location>
</feature>
<evidence type="ECO:0000256" key="1">
    <source>
        <dbReference type="SAM" id="MobiDB-lite"/>
    </source>
</evidence>
<gene>
    <name evidence="2" type="ORF">C4B68_15155</name>
</gene>
<evidence type="ECO:0000313" key="2">
    <source>
        <dbReference type="EMBL" id="AVH56900.1"/>
    </source>
</evidence>
<dbReference type="Proteomes" id="UP000238413">
    <property type="component" value="Chromosome"/>
</dbReference>
<accession>A0ABN5I278</accession>
<evidence type="ECO:0000313" key="3">
    <source>
        <dbReference type="Proteomes" id="UP000238413"/>
    </source>
</evidence>
<keyword evidence="3" id="KW-1185">Reference proteome</keyword>
<reference evidence="2 3" key="1">
    <citation type="submission" date="2018-02" db="EMBL/GenBank/DDBJ databases">
        <title>Complete genome sequence of Streptomyces dengpaensis, the producer of angucyclines.</title>
        <authorList>
            <person name="Yumei L."/>
        </authorList>
    </citation>
    <scope>NUCLEOTIDE SEQUENCE [LARGE SCALE GENOMIC DNA]</scope>
    <source>
        <strain evidence="2 3">XZHG99</strain>
    </source>
</reference>
<feature type="compositionally biased region" description="Basic and acidic residues" evidence="1">
    <location>
        <begin position="44"/>
        <end position="58"/>
    </location>
</feature>
<sequence>MRAHFGRVVLAGAPLCIALAGCSEGSGTGEPADTGRPAVGAAPEVKRERPPAEPRTPEEFLERARRAMASEGGWTFAAKGKEELVLQGRTSAAFYTSTVRRTGDPEALHSTGAIVSKGVGRSEEVFVVREVGYVKEGGAGKVWKKGPVSDPDIADKVEDPVDALEAFTHYAKAGEGAVEVVEADGHVRLQVHTASRRLAEVRDRPAVEKAVRELEPALAQLRKAGIRAGEDQLLLDRVDETLVLDTKTFRITSHRFACSFLIPYQGRTIAYSQDVREETRGVFAGEIRLPAGVS</sequence>
<proteinExistence type="predicted"/>
<organism evidence="2 3">
    <name type="scientific">Streptomyces dengpaensis</name>
    <dbReference type="NCBI Taxonomy" id="2049881"/>
    <lineage>
        <taxon>Bacteria</taxon>
        <taxon>Bacillati</taxon>
        <taxon>Actinomycetota</taxon>
        <taxon>Actinomycetes</taxon>
        <taxon>Kitasatosporales</taxon>
        <taxon>Streptomycetaceae</taxon>
        <taxon>Streptomyces</taxon>
    </lineage>
</organism>
<evidence type="ECO:0008006" key="4">
    <source>
        <dbReference type="Google" id="ProtNLM"/>
    </source>
</evidence>
<dbReference type="RefSeq" id="WP_099505444.1">
    <property type="nucleotide sequence ID" value="NZ_CP026652.1"/>
</dbReference>
<dbReference type="PROSITE" id="PS51257">
    <property type="entry name" value="PROKAR_LIPOPROTEIN"/>
    <property type="match status" value="1"/>
</dbReference>